<evidence type="ECO:0000256" key="1">
    <source>
        <dbReference type="PROSITE-ProRule" id="PRU00339"/>
    </source>
</evidence>
<dbReference type="KEGG" id="cld:CLSPO_c28010"/>
<dbReference type="InterPro" id="IPR001173">
    <property type="entry name" value="Glyco_trans_2-like"/>
</dbReference>
<keyword evidence="2" id="KW-0175">Coiled coil</keyword>
<dbReference type="InterPro" id="IPR029044">
    <property type="entry name" value="Nucleotide-diphossugar_trans"/>
</dbReference>
<feature type="repeat" description="TPR" evidence="1">
    <location>
        <begin position="76"/>
        <end position="109"/>
    </location>
</feature>
<dbReference type="SUPFAM" id="SSF53756">
    <property type="entry name" value="UDP-Glycosyltransferase/glycogen phosphorylase"/>
    <property type="match status" value="1"/>
</dbReference>
<dbReference type="PANTHER" id="PTHR22916">
    <property type="entry name" value="GLYCOSYLTRANSFERASE"/>
    <property type="match status" value="1"/>
</dbReference>
<evidence type="ECO:0000259" key="3">
    <source>
        <dbReference type="Pfam" id="PF00535"/>
    </source>
</evidence>
<dbReference type="InterPro" id="IPR011990">
    <property type="entry name" value="TPR-like_helical_dom_sf"/>
</dbReference>
<dbReference type="RefSeq" id="WP_033060722.1">
    <property type="nucleotide sequence ID" value="NZ_CP009225.1"/>
</dbReference>
<dbReference type="EMBL" id="CP009225">
    <property type="protein sequence ID" value="AKC63521.1"/>
    <property type="molecule type" value="Genomic_DNA"/>
</dbReference>
<dbReference type="GeneID" id="92939440"/>
<proteinExistence type="predicted"/>
<dbReference type="Pfam" id="PF13692">
    <property type="entry name" value="Glyco_trans_1_4"/>
    <property type="match status" value="1"/>
</dbReference>
<keyword evidence="4" id="KW-0808">Transferase</keyword>
<evidence type="ECO:0000313" key="4">
    <source>
        <dbReference type="EMBL" id="AKC63521.1"/>
    </source>
</evidence>
<dbReference type="Gene3D" id="1.25.40.10">
    <property type="entry name" value="Tetratricopeptide repeat domain"/>
    <property type="match status" value="1"/>
</dbReference>
<dbReference type="GO" id="GO:0016758">
    <property type="term" value="F:hexosyltransferase activity"/>
    <property type="evidence" value="ECO:0007669"/>
    <property type="project" value="UniProtKB-ARBA"/>
</dbReference>
<organism evidence="4 5">
    <name type="scientific">Clostridium sporogenes</name>
    <dbReference type="NCBI Taxonomy" id="1509"/>
    <lineage>
        <taxon>Bacteria</taxon>
        <taxon>Bacillati</taxon>
        <taxon>Bacillota</taxon>
        <taxon>Clostridia</taxon>
        <taxon>Eubacteriales</taxon>
        <taxon>Clostridiaceae</taxon>
        <taxon>Clostridium</taxon>
    </lineage>
</organism>
<dbReference type="InterPro" id="IPR019734">
    <property type="entry name" value="TPR_rpt"/>
</dbReference>
<name>A0A7U4JQM5_CLOSG</name>
<feature type="domain" description="Glycosyltransferase 2-like" evidence="3">
    <location>
        <begin position="757"/>
        <end position="864"/>
    </location>
</feature>
<feature type="coiled-coil region" evidence="2">
    <location>
        <begin position="1"/>
        <end position="40"/>
    </location>
</feature>
<accession>A0A7U4JQM5</accession>
<dbReference type="AlphaFoldDB" id="A0A7U4JQM5"/>
<keyword evidence="1" id="KW-0802">TPR repeat</keyword>
<protein>
    <submittedName>
        <fullName evidence="4">Glycosyl transferase family 2</fullName>
    </submittedName>
</protein>
<dbReference type="PANTHER" id="PTHR22916:SF3">
    <property type="entry name" value="UDP-GLCNAC:BETAGAL BETA-1,3-N-ACETYLGLUCOSAMINYLTRANSFERASE-LIKE PROTEIN 1"/>
    <property type="match status" value="1"/>
</dbReference>
<dbReference type="SUPFAM" id="SSF53448">
    <property type="entry name" value="Nucleotide-diphospho-sugar transferases"/>
    <property type="match status" value="1"/>
</dbReference>
<dbReference type="Gene3D" id="3.40.50.2000">
    <property type="entry name" value="Glycogen Phosphorylase B"/>
    <property type="match status" value="1"/>
</dbReference>
<dbReference type="PROSITE" id="PS50005">
    <property type="entry name" value="TPR"/>
    <property type="match status" value="1"/>
</dbReference>
<dbReference type="Proteomes" id="UP000033052">
    <property type="component" value="Chromosome"/>
</dbReference>
<gene>
    <name evidence="4" type="ORF">CLSPO_c28010</name>
</gene>
<evidence type="ECO:0000313" key="5">
    <source>
        <dbReference type="Proteomes" id="UP000033052"/>
    </source>
</evidence>
<dbReference type="Gene3D" id="3.90.550.10">
    <property type="entry name" value="Spore Coat Polysaccharide Biosynthesis Protein SpsA, Chain A"/>
    <property type="match status" value="1"/>
</dbReference>
<sequence>MQDMEQYKSKVKKNIENLINSNALEDAKKIIKEYKELVNNDVDIYSFEGVIAMLEDNMDKAEIILKRGNTICQDSFDILYNLGYLYESVNNNELAIEYYKKALINSNNGSEEYSAYNSLTNLGSKDTKADIIAQKYYEDAIKLDKMGNRSDAALYYGLTYRYSKDKELKNRICHLYDKNEALKNIFNVTANSKKRRFIILSSCGWNDIYQRMHHISRALVKLGNEVIYITPTIEANINSENVRLNALIEYSIKNRKIVDGVKIYSPILAMYDEKIIYNTYTYLIQRLLDMATEANKTIIVTYMPYQIGAISSLKGSFVHIYDCVDDHSDLDYAFWGNKKDNVWEQELMDRADAITTTAISLYLQKVSIEGRKNVYLSRNAVNEGDFIFSDENIPEDLKNIPEPRIVYTGAIYDWFDKELFYEIVKSNPDKSFIVIGFGNDKILKEKCSNLYILGPKKHNELKMYLKYCQAGIIPFKDDIDLIINCDPIKQYEYIACGLPVVTTYMPESTIDKINTFLANTKESFSEAIEKSINLKIDKNAVSNFLSENSWNTRAALLCNIADDKIRESERNNLIKNIENKLIEICTIYNSPIFDTLKAMSLNLKDSMKSEEYLAKCYNKSKHNRFIERQYLIALLQNNNINTFIDVAINSKNIKNELKEELIYHKKLNNNKLVEIILYLCIGGIKKAIILINILEDENFKNLYKLYIRFLFEEEVKNKDLKIIGVRAKCSPVFKMLQKNLNEKRVIIENSNKDPFISVIIPTRNSAQVLKYALMTCIDQNYDNYEIIVSDNSSPGNNETKKLVNELNCKKIKYFRTPEEYAMKENYEFAYEQSSGEYILLMGSDDGLLLHCLEVLSEFIKKLNRPGSITWDPVAYGWPNVGINSIKNGLFIPYPSQKNNIKFSYYDESMLNAVLNFKARYSILPMFYYNSIIKRELVEEAKKTSGKIFYASADVSTGIMFAYLQKKYIHVNMPMTIGGSSQNSVGLSYVNDINKSEYDKFRCDMDQLKKYNNITSKCNLFYMPSFVTEETAVLISFIIAKSLYLKEYKNFDVDMHQYYKVCAKHLFNDNNLETKKKYLYQSIKEYGNNEIIKWYEKNYINNKDFKGYTNYEKEPLIPSYRPNGGLVIDCSKFNASNVFEASTLYRNIVGY</sequence>
<evidence type="ECO:0000256" key="2">
    <source>
        <dbReference type="SAM" id="Coils"/>
    </source>
</evidence>
<reference evidence="4 5" key="1">
    <citation type="journal article" date="2015" name="PLoS ONE">
        <title>A universal mariner transposon system for forward genetic studies in the genus clostridium.</title>
        <authorList>
            <person name="Zhang Y."/>
            <person name="Grosse-Honebrink A."/>
            <person name="Minton N.P."/>
        </authorList>
    </citation>
    <scope>NUCLEOTIDE SEQUENCE [LARGE SCALE GENOMIC DNA]</scope>
    <source>
        <strain evidence="4 5">NCIMB 10696</strain>
    </source>
</reference>
<dbReference type="SUPFAM" id="SSF48452">
    <property type="entry name" value="TPR-like"/>
    <property type="match status" value="1"/>
</dbReference>
<dbReference type="Pfam" id="PF00535">
    <property type="entry name" value="Glycos_transf_2"/>
    <property type="match status" value="1"/>
</dbReference>